<protein>
    <submittedName>
        <fullName evidence="1">Uncharacterized protein</fullName>
    </submittedName>
</protein>
<dbReference type="Proteomes" id="UP001296237">
    <property type="component" value="Chromosome"/>
</dbReference>
<reference evidence="1" key="1">
    <citation type="submission" date="2023-10" db="EMBL/GenBank/DDBJ databases">
        <authorList>
            <person name="Robby Concha-Eloko"/>
            <person name="Pilar Barberan- Martinez"/>
            <person name="Rafael Sanjuan"/>
            <person name="Pilar Domingo-Calap"/>
        </authorList>
    </citation>
    <scope>NUCLEOTIDE SEQUENCE</scope>
</reference>
<dbReference type="EMBL" id="OY757088">
    <property type="protein sequence ID" value="CAK1257730.1"/>
    <property type="molecule type" value="Genomic_DNA"/>
</dbReference>
<evidence type="ECO:0000313" key="2">
    <source>
        <dbReference type="Proteomes" id="UP001296237"/>
    </source>
</evidence>
<sequence>MSEKTKRELELEIELRETRRQLFIANASVMELRSVINDHEISALSRELKLLHGDSHELAKKTRDEYETKED</sequence>
<accession>A0AAD2GPP4</accession>
<proteinExistence type="predicted"/>
<organism evidence="1 2">
    <name type="scientific">Klebsiella phage vB_Kpl_K72PH164C2</name>
    <dbReference type="NCBI Taxonomy" id="3071646"/>
    <lineage>
        <taxon>Viruses</taxon>
        <taxon>Duplodnaviria</taxon>
        <taxon>Heunggongvirae</taxon>
        <taxon>Uroviricota</taxon>
        <taxon>Caudoviricetes</taxon>
        <taxon>Autographivirales</taxon>
        <taxon>Autoscriptoviridae</taxon>
        <taxon>Slopekvirinae</taxon>
        <taxon>Drulisvirus</taxon>
        <taxon>Drulisvirus K72PH164C2</taxon>
    </lineage>
</organism>
<evidence type="ECO:0000313" key="1">
    <source>
        <dbReference type="EMBL" id="CAK1257730.1"/>
    </source>
</evidence>
<keyword evidence="2" id="KW-1185">Reference proteome</keyword>
<name>A0AAD2GPP4_9CAUD</name>
<gene>
    <name evidence="1" type="ORF">K72PH164C2_LOCUS57</name>
</gene>